<accession>A0A561PZ39</accession>
<keyword evidence="10" id="KW-1185">Reference proteome</keyword>
<dbReference type="SMART" id="SM00382">
    <property type="entry name" value="AAA"/>
    <property type="match status" value="1"/>
</dbReference>
<dbReference type="OrthoDB" id="9797536at2"/>
<gene>
    <name evidence="9" type="ORF">FHW37_12119</name>
</gene>
<dbReference type="InterPro" id="IPR050166">
    <property type="entry name" value="ABC_transporter_ATP-bind"/>
</dbReference>
<reference evidence="9 10" key="1">
    <citation type="submission" date="2019-06" db="EMBL/GenBank/DDBJ databases">
        <title>Sorghum-associated microbial communities from plants grown in Nebraska, USA.</title>
        <authorList>
            <person name="Schachtman D."/>
        </authorList>
    </citation>
    <scope>NUCLEOTIDE SEQUENCE [LARGE SCALE GENOMIC DNA]</scope>
    <source>
        <strain evidence="9 10">1225</strain>
    </source>
</reference>
<dbReference type="PROSITE" id="PS00211">
    <property type="entry name" value="ABC_TRANSPORTER_1"/>
    <property type="match status" value="1"/>
</dbReference>
<dbReference type="InterPro" id="IPR003439">
    <property type="entry name" value="ABC_transporter-like_ATP-bd"/>
</dbReference>
<dbReference type="Pfam" id="PF00005">
    <property type="entry name" value="ABC_tran"/>
    <property type="match status" value="1"/>
</dbReference>
<keyword evidence="4" id="KW-0547">Nucleotide-binding</keyword>
<dbReference type="PANTHER" id="PTHR42788">
    <property type="entry name" value="TAURINE IMPORT ATP-BINDING PROTEIN-RELATED"/>
    <property type="match status" value="1"/>
</dbReference>
<dbReference type="GO" id="GO:0016887">
    <property type="term" value="F:ATP hydrolysis activity"/>
    <property type="evidence" value="ECO:0007669"/>
    <property type="project" value="InterPro"/>
</dbReference>
<keyword evidence="6" id="KW-1278">Translocase</keyword>
<evidence type="ECO:0000256" key="4">
    <source>
        <dbReference type="ARBA" id="ARBA00022741"/>
    </source>
</evidence>
<keyword evidence="2" id="KW-0813">Transport</keyword>
<dbReference type="PROSITE" id="PS50893">
    <property type="entry name" value="ABC_TRANSPORTER_2"/>
    <property type="match status" value="1"/>
</dbReference>
<dbReference type="InterPro" id="IPR027417">
    <property type="entry name" value="P-loop_NTPase"/>
</dbReference>
<proteinExistence type="inferred from homology"/>
<keyword evidence="7" id="KW-0472">Membrane</keyword>
<dbReference type="InterPro" id="IPR017871">
    <property type="entry name" value="ABC_transporter-like_CS"/>
</dbReference>
<protein>
    <submittedName>
        <fullName evidence="9">Sulfonate transport system ATP-binding protein</fullName>
    </submittedName>
</protein>
<evidence type="ECO:0000313" key="10">
    <source>
        <dbReference type="Proteomes" id="UP000320653"/>
    </source>
</evidence>
<dbReference type="Proteomes" id="UP000320653">
    <property type="component" value="Unassembled WGS sequence"/>
</dbReference>
<keyword evidence="5 9" id="KW-0067">ATP-binding</keyword>
<keyword evidence="3" id="KW-1003">Cell membrane</keyword>
<organism evidence="9 10">
    <name type="scientific">Neorhizobium alkalisoli</name>
    <dbReference type="NCBI Taxonomy" id="528178"/>
    <lineage>
        <taxon>Bacteria</taxon>
        <taxon>Pseudomonadati</taxon>
        <taxon>Pseudomonadota</taxon>
        <taxon>Alphaproteobacteria</taxon>
        <taxon>Hyphomicrobiales</taxon>
        <taxon>Rhizobiaceae</taxon>
        <taxon>Rhizobium/Agrobacterium group</taxon>
        <taxon>Neorhizobium</taxon>
    </lineage>
</organism>
<evidence type="ECO:0000313" key="9">
    <source>
        <dbReference type="EMBL" id="TWF43349.1"/>
    </source>
</evidence>
<evidence type="ECO:0000256" key="3">
    <source>
        <dbReference type="ARBA" id="ARBA00022475"/>
    </source>
</evidence>
<evidence type="ECO:0000256" key="6">
    <source>
        <dbReference type="ARBA" id="ARBA00022967"/>
    </source>
</evidence>
<dbReference type="AlphaFoldDB" id="A0A561PZ39"/>
<comment type="caution">
    <text evidence="9">The sequence shown here is derived from an EMBL/GenBank/DDBJ whole genome shotgun (WGS) entry which is preliminary data.</text>
</comment>
<dbReference type="Gene3D" id="3.40.50.300">
    <property type="entry name" value="P-loop containing nucleotide triphosphate hydrolases"/>
    <property type="match status" value="1"/>
</dbReference>
<evidence type="ECO:0000256" key="5">
    <source>
        <dbReference type="ARBA" id="ARBA00022840"/>
    </source>
</evidence>
<dbReference type="RefSeq" id="WP_145643713.1">
    <property type="nucleotide sequence ID" value="NZ_VIWP01000021.1"/>
</dbReference>
<feature type="domain" description="ABC transporter" evidence="8">
    <location>
        <begin position="19"/>
        <end position="233"/>
    </location>
</feature>
<dbReference type="InterPro" id="IPR003593">
    <property type="entry name" value="AAA+_ATPase"/>
</dbReference>
<evidence type="ECO:0000256" key="1">
    <source>
        <dbReference type="ARBA" id="ARBA00005417"/>
    </source>
</evidence>
<sequence>MAVVARIRNEGAPRRETVVRVERLVRRFNGNEVLHGVDLTIGKGEFVALLGKSGSGKSTILRAIAGLDEGVDGSGTITVPDRRSVLFQDSRLLPWKSVVDNVTLGLDGARLDALQALEEVELQHRTDVWPKTLSGGEQQRVALARSLVRNPDLILADEPFSALDALTRIRMQRLLLDLVRRRQPAVLFVTHDVEEALRLADRVVIITNGVASYDEQVGEARALPARFDELRTQILGHLGVNDDPNHRL</sequence>
<dbReference type="PANTHER" id="PTHR42788:SF17">
    <property type="entry name" value="ALIPHATIC SULFONATES IMPORT ATP-BINDING PROTEIN SSUB"/>
    <property type="match status" value="1"/>
</dbReference>
<dbReference type="SUPFAM" id="SSF52540">
    <property type="entry name" value="P-loop containing nucleoside triphosphate hydrolases"/>
    <property type="match status" value="1"/>
</dbReference>
<evidence type="ECO:0000259" key="8">
    <source>
        <dbReference type="PROSITE" id="PS50893"/>
    </source>
</evidence>
<dbReference type="GO" id="GO:0005524">
    <property type="term" value="F:ATP binding"/>
    <property type="evidence" value="ECO:0007669"/>
    <property type="project" value="UniProtKB-KW"/>
</dbReference>
<dbReference type="EMBL" id="VIWP01000021">
    <property type="protein sequence ID" value="TWF43349.1"/>
    <property type="molecule type" value="Genomic_DNA"/>
</dbReference>
<comment type="similarity">
    <text evidence="1">Belongs to the ABC transporter superfamily.</text>
</comment>
<evidence type="ECO:0000256" key="2">
    <source>
        <dbReference type="ARBA" id="ARBA00022448"/>
    </source>
</evidence>
<evidence type="ECO:0000256" key="7">
    <source>
        <dbReference type="ARBA" id="ARBA00023136"/>
    </source>
</evidence>
<name>A0A561PZ39_9HYPH</name>